<organism evidence="1 2">
    <name type="scientific">Stylosanthes scabra</name>
    <dbReference type="NCBI Taxonomy" id="79078"/>
    <lineage>
        <taxon>Eukaryota</taxon>
        <taxon>Viridiplantae</taxon>
        <taxon>Streptophyta</taxon>
        <taxon>Embryophyta</taxon>
        <taxon>Tracheophyta</taxon>
        <taxon>Spermatophyta</taxon>
        <taxon>Magnoliopsida</taxon>
        <taxon>eudicotyledons</taxon>
        <taxon>Gunneridae</taxon>
        <taxon>Pentapetalae</taxon>
        <taxon>rosids</taxon>
        <taxon>fabids</taxon>
        <taxon>Fabales</taxon>
        <taxon>Fabaceae</taxon>
        <taxon>Papilionoideae</taxon>
        <taxon>50 kb inversion clade</taxon>
        <taxon>dalbergioids sensu lato</taxon>
        <taxon>Dalbergieae</taxon>
        <taxon>Pterocarpus clade</taxon>
        <taxon>Stylosanthes</taxon>
    </lineage>
</organism>
<gene>
    <name evidence="1" type="ORF">PIB30_070112</name>
</gene>
<feature type="non-terminal residue" evidence="1">
    <location>
        <position position="1"/>
    </location>
</feature>
<evidence type="ECO:0000313" key="1">
    <source>
        <dbReference type="EMBL" id="MED6211079.1"/>
    </source>
</evidence>
<dbReference type="EMBL" id="JASCZI010242438">
    <property type="protein sequence ID" value="MED6211079.1"/>
    <property type="molecule type" value="Genomic_DNA"/>
</dbReference>
<sequence>KARAETNSVLLIENAALAQFCFKPVTLTEMAVLVYFSQFLYKRNWLYKKGQATCFESHSSLLHKPPVQTASFDGFCLRTLSTAKSSLTMKNRRYKYAKIEGNRAKTLSTA</sequence>
<protein>
    <submittedName>
        <fullName evidence="1">Uncharacterized protein</fullName>
    </submittedName>
</protein>
<dbReference type="Proteomes" id="UP001341840">
    <property type="component" value="Unassembled WGS sequence"/>
</dbReference>
<name>A0ABU6YP73_9FABA</name>
<evidence type="ECO:0000313" key="2">
    <source>
        <dbReference type="Proteomes" id="UP001341840"/>
    </source>
</evidence>
<comment type="caution">
    <text evidence="1">The sequence shown here is derived from an EMBL/GenBank/DDBJ whole genome shotgun (WGS) entry which is preliminary data.</text>
</comment>
<proteinExistence type="predicted"/>
<reference evidence="1 2" key="1">
    <citation type="journal article" date="2023" name="Plants (Basel)">
        <title>Bridging the Gap: Combining Genomics and Transcriptomics Approaches to Understand Stylosanthes scabra, an Orphan Legume from the Brazilian Caatinga.</title>
        <authorList>
            <person name="Ferreira-Neto J.R.C."/>
            <person name="da Silva M.D."/>
            <person name="Binneck E."/>
            <person name="de Melo N.F."/>
            <person name="da Silva R.H."/>
            <person name="de Melo A.L.T.M."/>
            <person name="Pandolfi V."/>
            <person name="Bustamante F.O."/>
            <person name="Brasileiro-Vidal A.C."/>
            <person name="Benko-Iseppon A.M."/>
        </authorList>
    </citation>
    <scope>NUCLEOTIDE SEQUENCE [LARGE SCALE GENOMIC DNA]</scope>
    <source>
        <tissue evidence="1">Leaves</tissue>
    </source>
</reference>
<keyword evidence="2" id="KW-1185">Reference proteome</keyword>
<accession>A0ABU6YP73</accession>